<protein>
    <submittedName>
        <fullName evidence="1">Uncharacterized protein</fullName>
    </submittedName>
</protein>
<dbReference type="EMBL" id="CP010525">
    <property type="protein sequence ID" value="AJO23908.1"/>
    <property type="molecule type" value="Genomic_DNA"/>
</dbReference>
<organism evidence="1 2">
    <name type="scientific">Heyndrickxia coagulans</name>
    <name type="common">Weizmannia coagulans</name>
    <dbReference type="NCBI Taxonomy" id="1398"/>
    <lineage>
        <taxon>Bacteria</taxon>
        <taxon>Bacillati</taxon>
        <taxon>Bacillota</taxon>
        <taxon>Bacilli</taxon>
        <taxon>Bacillales</taxon>
        <taxon>Bacillaceae</taxon>
        <taxon>Heyndrickxia</taxon>
    </lineage>
</organism>
<evidence type="ECO:0000313" key="1">
    <source>
        <dbReference type="EMBL" id="AJO23908.1"/>
    </source>
</evidence>
<reference evidence="2" key="1">
    <citation type="submission" date="2015-01" db="EMBL/GenBank/DDBJ databases">
        <title>Comparative genome analysis of Bacillus coagulans HM-08, Clostridium butyricum HM-68, Bacillus subtilis HM-66 and Bacillus paralicheniformis BL-09.</title>
        <authorList>
            <person name="Zhang H."/>
        </authorList>
    </citation>
    <scope>NUCLEOTIDE SEQUENCE [LARGE SCALE GENOMIC DNA]</scope>
    <source>
        <strain evidence="2">HM-08</strain>
    </source>
</reference>
<dbReference type="Proteomes" id="UP000032024">
    <property type="component" value="Chromosome"/>
</dbReference>
<sequence>MGDGLLFLLVTSLTFNSILSFNYSIIHFKNLKPDSFAAII</sequence>
<name>A0AAN0WD80_HEYCO</name>
<keyword evidence="2" id="KW-1185">Reference proteome</keyword>
<evidence type="ECO:0000313" key="2">
    <source>
        <dbReference type="Proteomes" id="UP000032024"/>
    </source>
</evidence>
<dbReference type="AlphaFoldDB" id="A0AAN0WD80"/>
<accession>A0AAN0WD80</accession>
<gene>
    <name evidence="1" type="ORF">SB48_HM08orf04973</name>
</gene>
<proteinExistence type="predicted"/>